<evidence type="ECO:0000313" key="9">
    <source>
        <dbReference type="Proteomes" id="UP000318384"/>
    </source>
</evidence>
<name>A0A517WYU2_9PLAN</name>
<dbReference type="SUPFAM" id="SSF56112">
    <property type="entry name" value="Protein kinase-like (PK-like)"/>
    <property type="match status" value="1"/>
</dbReference>
<dbReference type="GO" id="GO:0005524">
    <property type="term" value="F:ATP binding"/>
    <property type="evidence" value="ECO:0007669"/>
    <property type="project" value="UniProtKB-UniRule"/>
</dbReference>
<evidence type="ECO:0000256" key="2">
    <source>
        <dbReference type="ARBA" id="ARBA00022741"/>
    </source>
</evidence>
<keyword evidence="3 8" id="KW-0418">Kinase</keyword>
<dbReference type="InterPro" id="IPR011009">
    <property type="entry name" value="Kinase-like_dom_sf"/>
</dbReference>
<evidence type="ECO:0000256" key="3">
    <source>
        <dbReference type="ARBA" id="ARBA00022777"/>
    </source>
</evidence>
<keyword evidence="2 5" id="KW-0547">Nucleotide-binding</keyword>
<evidence type="ECO:0000256" key="5">
    <source>
        <dbReference type="PROSITE-ProRule" id="PRU10141"/>
    </source>
</evidence>
<dbReference type="PROSITE" id="PS50011">
    <property type="entry name" value="PROTEIN_KINASE_DOM"/>
    <property type="match status" value="1"/>
</dbReference>
<keyword evidence="9" id="KW-1185">Reference proteome</keyword>
<evidence type="ECO:0000256" key="6">
    <source>
        <dbReference type="SAM" id="Phobius"/>
    </source>
</evidence>
<dbReference type="Proteomes" id="UP000318384">
    <property type="component" value="Chromosome"/>
</dbReference>
<evidence type="ECO:0000256" key="1">
    <source>
        <dbReference type="ARBA" id="ARBA00022679"/>
    </source>
</evidence>
<keyword evidence="6" id="KW-0472">Membrane</keyword>
<dbReference type="GO" id="GO:0004674">
    <property type="term" value="F:protein serine/threonine kinase activity"/>
    <property type="evidence" value="ECO:0007669"/>
    <property type="project" value="UniProtKB-EC"/>
</dbReference>
<dbReference type="Pfam" id="PF00069">
    <property type="entry name" value="Pkinase"/>
    <property type="match status" value="1"/>
</dbReference>
<dbReference type="AlphaFoldDB" id="A0A517WYU2"/>
<protein>
    <submittedName>
        <fullName evidence="8">Serine/threonine-protein kinase PrkC</fullName>
        <ecNumber evidence="8">2.7.11.1</ecNumber>
    </submittedName>
</protein>
<reference evidence="8 9" key="1">
    <citation type="submission" date="2019-03" db="EMBL/GenBank/DDBJ databases">
        <title>Deep-cultivation of Planctomycetes and their phenomic and genomic characterization uncovers novel biology.</title>
        <authorList>
            <person name="Wiegand S."/>
            <person name="Jogler M."/>
            <person name="Boedeker C."/>
            <person name="Pinto D."/>
            <person name="Vollmers J."/>
            <person name="Rivas-Marin E."/>
            <person name="Kohn T."/>
            <person name="Peeters S.H."/>
            <person name="Heuer A."/>
            <person name="Rast P."/>
            <person name="Oberbeckmann S."/>
            <person name="Bunk B."/>
            <person name="Jeske O."/>
            <person name="Meyerdierks A."/>
            <person name="Storesund J.E."/>
            <person name="Kallscheuer N."/>
            <person name="Luecker S."/>
            <person name="Lage O.M."/>
            <person name="Pohl T."/>
            <person name="Merkel B.J."/>
            <person name="Hornburger P."/>
            <person name="Mueller R.-W."/>
            <person name="Bruemmer F."/>
            <person name="Labrenz M."/>
            <person name="Spormann A.M."/>
            <person name="Op den Camp H."/>
            <person name="Overmann J."/>
            <person name="Amann R."/>
            <person name="Jetten M.S.M."/>
            <person name="Mascher T."/>
            <person name="Medema M.H."/>
            <person name="Devos D.P."/>
            <person name="Kaster A.-K."/>
            <person name="Ovreas L."/>
            <person name="Rohde M."/>
            <person name="Galperin M.Y."/>
            <person name="Jogler C."/>
        </authorList>
    </citation>
    <scope>NUCLEOTIDE SEQUENCE [LARGE SCALE GENOMIC DNA]</scope>
    <source>
        <strain evidence="8 9">V202</strain>
    </source>
</reference>
<dbReference type="SMART" id="SM00220">
    <property type="entry name" value="S_TKc"/>
    <property type="match status" value="1"/>
</dbReference>
<dbReference type="InterPro" id="IPR008271">
    <property type="entry name" value="Ser/Thr_kinase_AS"/>
</dbReference>
<dbReference type="Gene3D" id="3.30.200.20">
    <property type="entry name" value="Phosphorylase Kinase, domain 1"/>
    <property type="match status" value="1"/>
</dbReference>
<dbReference type="EMBL" id="CP037422">
    <property type="protein sequence ID" value="QDU10425.1"/>
    <property type="molecule type" value="Genomic_DNA"/>
</dbReference>
<dbReference type="Gene3D" id="1.10.510.10">
    <property type="entry name" value="Transferase(Phosphotransferase) domain 1"/>
    <property type="match status" value="1"/>
</dbReference>
<dbReference type="RefSeq" id="WP_145178054.1">
    <property type="nucleotide sequence ID" value="NZ_CP037422.1"/>
</dbReference>
<sequence length="612" mass="68138">MSSEEPPQDDREFFSIAAKLNFISTEMAQDLTEEFAAGNSHPTQMILQKGLLDNVEIDIVQTLLHSTEIIPDYKILGMLGKGGMGVVYRAKQLSLDRIVALKTVLVSQMGNPNMASRFEREAVTVARLKHPNIIAAYDFGQHDNRLFLAMEFVDGKDVEKLIMQREYLDEATTLGIIRQVASGLSHAKQHGIVHRDIKPANLLLIEPPEWFPLPPGVPMVKIADFGLAFLTQDQNIQTRLTAANASVGSPHYMSPEQINGQEIDHRSDIYALGATMYHMLTGRPPFDGNTIPQIIAQKLNGEATSLSAGPHVISEQTTQLVKDMLALKPEERLDDYNCLIDRIDAALQERPTLQAGIGSSTDTVTTILERSHLQSQAMTTEVDQPVTSNRKRRYIMTATLSIIVLLLLGLLFFYPKQPEAPLRSMIPSGWSEPLFNGQTLGALPSSGSWTVDKDDEGAIVIAGTNGMIRRPLLRNNLPLENYKLLLFVRLNKASAVQLHFGIEQDQKGKGPYSVLRITPEQVILTEHRSPSAESSTPHTIQNAADQYHVIELEYQHGHWWVFFDDQLVGTVNTQQKPILPEVRLSVEGGPAWFSDLQIEELIPVDQEVISEN</sequence>
<dbReference type="CDD" id="cd14014">
    <property type="entry name" value="STKc_PknB_like"/>
    <property type="match status" value="1"/>
</dbReference>
<dbReference type="PANTHER" id="PTHR43289:SF6">
    <property type="entry name" value="SERINE_THREONINE-PROTEIN KINASE NEKL-3"/>
    <property type="match status" value="1"/>
</dbReference>
<keyword evidence="1 8" id="KW-0808">Transferase</keyword>
<evidence type="ECO:0000313" key="8">
    <source>
        <dbReference type="EMBL" id="QDU10425.1"/>
    </source>
</evidence>
<dbReference type="InterPro" id="IPR017441">
    <property type="entry name" value="Protein_kinase_ATP_BS"/>
</dbReference>
<dbReference type="PROSITE" id="PS00107">
    <property type="entry name" value="PROTEIN_KINASE_ATP"/>
    <property type="match status" value="1"/>
</dbReference>
<dbReference type="PANTHER" id="PTHR43289">
    <property type="entry name" value="MITOGEN-ACTIVATED PROTEIN KINASE KINASE KINASE 20-RELATED"/>
    <property type="match status" value="1"/>
</dbReference>
<dbReference type="OrthoDB" id="240423at2"/>
<evidence type="ECO:0000259" key="7">
    <source>
        <dbReference type="PROSITE" id="PS50011"/>
    </source>
</evidence>
<organism evidence="8 9">
    <name type="scientific">Gimesia aquarii</name>
    <dbReference type="NCBI Taxonomy" id="2527964"/>
    <lineage>
        <taxon>Bacteria</taxon>
        <taxon>Pseudomonadati</taxon>
        <taxon>Planctomycetota</taxon>
        <taxon>Planctomycetia</taxon>
        <taxon>Planctomycetales</taxon>
        <taxon>Planctomycetaceae</taxon>
        <taxon>Gimesia</taxon>
    </lineage>
</organism>
<gene>
    <name evidence="8" type="primary">prkC_13</name>
    <name evidence="8" type="ORF">V202x_38350</name>
</gene>
<keyword evidence="6" id="KW-1133">Transmembrane helix</keyword>
<feature type="binding site" evidence="5">
    <location>
        <position position="102"/>
    </location>
    <ligand>
        <name>ATP</name>
        <dbReference type="ChEBI" id="CHEBI:30616"/>
    </ligand>
</feature>
<keyword evidence="6" id="KW-0812">Transmembrane</keyword>
<keyword evidence="4 5" id="KW-0067">ATP-binding</keyword>
<accession>A0A517WYU2</accession>
<dbReference type="EC" id="2.7.11.1" evidence="8"/>
<dbReference type="PROSITE" id="PS00108">
    <property type="entry name" value="PROTEIN_KINASE_ST"/>
    <property type="match status" value="1"/>
</dbReference>
<dbReference type="InterPro" id="IPR000719">
    <property type="entry name" value="Prot_kinase_dom"/>
</dbReference>
<proteinExistence type="predicted"/>
<feature type="domain" description="Protein kinase" evidence="7">
    <location>
        <begin position="73"/>
        <end position="353"/>
    </location>
</feature>
<evidence type="ECO:0000256" key="4">
    <source>
        <dbReference type="ARBA" id="ARBA00022840"/>
    </source>
</evidence>
<feature type="transmembrane region" description="Helical" evidence="6">
    <location>
        <begin position="394"/>
        <end position="414"/>
    </location>
</feature>